<evidence type="ECO:0000256" key="9">
    <source>
        <dbReference type="RuleBase" id="RU367104"/>
    </source>
</evidence>
<dbReference type="SUPFAM" id="SSF54001">
    <property type="entry name" value="Cysteine proteinases"/>
    <property type="match status" value="1"/>
</dbReference>
<dbReference type="InterPro" id="IPR048857">
    <property type="entry name" value="OTU1_Ubl"/>
</dbReference>
<dbReference type="EC" id="3.4.19.12" evidence="9"/>
<evidence type="ECO:0000256" key="2">
    <source>
        <dbReference type="ARBA" id="ARBA00022670"/>
    </source>
</evidence>
<dbReference type="RefSeq" id="XP_018003687.1">
    <property type="nucleotide sequence ID" value="XM_018146461.1"/>
</dbReference>
<dbReference type="SUPFAM" id="SSF54236">
    <property type="entry name" value="Ubiquitin-like"/>
    <property type="match status" value="1"/>
</dbReference>
<protein>
    <recommendedName>
        <fullName evidence="9">Ubiquitin thioesterase OTU</fullName>
        <ecNumber evidence="9">3.4.19.12</ecNumber>
    </recommendedName>
</protein>
<keyword evidence="9" id="KW-0963">Cytoplasm</keyword>
<accession>A0A0N1HEZ2</accession>
<dbReference type="Gene3D" id="3.90.70.80">
    <property type="match status" value="1"/>
</dbReference>
<evidence type="ECO:0000256" key="3">
    <source>
        <dbReference type="ARBA" id="ARBA00022723"/>
    </source>
</evidence>
<evidence type="ECO:0000256" key="4">
    <source>
        <dbReference type="ARBA" id="ARBA00022771"/>
    </source>
</evidence>
<dbReference type="InterPro" id="IPR057766">
    <property type="entry name" value="Znf-C2H2_OTU1-like_C"/>
</dbReference>
<feature type="domain" description="OTU" evidence="10">
    <location>
        <begin position="125"/>
        <end position="247"/>
    </location>
</feature>
<keyword evidence="7 9" id="KW-0788">Thiol protease</keyword>
<dbReference type="OrthoDB" id="65596at2759"/>
<evidence type="ECO:0000256" key="5">
    <source>
        <dbReference type="ARBA" id="ARBA00022786"/>
    </source>
</evidence>
<keyword evidence="4" id="KW-0863">Zinc-finger</keyword>
<keyword evidence="8" id="KW-0862">Zinc</keyword>
<gene>
    <name evidence="11" type="ORF">AB675_6189</name>
</gene>
<keyword evidence="2" id="KW-0645">Protease</keyword>
<evidence type="ECO:0000313" key="12">
    <source>
        <dbReference type="Proteomes" id="UP000038010"/>
    </source>
</evidence>
<dbReference type="STRING" id="1664694.A0A0N1HEZ2"/>
<evidence type="ECO:0000256" key="6">
    <source>
        <dbReference type="ARBA" id="ARBA00022801"/>
    </source>
</evidence>
<keyword evidence="3" id="KW-0479">Metal-binding</keyword>
<dbReference type="AlphaFoldDB" id="A0A0N1HEZ2"/>
<keyword evidence="12" id="KW-1185">Reference proteome</keyword>
<sequence length="329" mass="36483">MRFRARHPDGRQVVISIEDSATVGQLRAAIREKLSIPKFDLKYGFPPKSLKLDDFPDDTSLLAAEISLNNESVQVIPPSEPESTIKAASAAMVKPPAVPKKAKPNPTDALQETPEIRFPSESATVVLRVMPDDNSCMFRAISTAVSGDQDVDHVTNLRWQCANYITERPDIYNKAILGKEPAKYSAWIQQESSWGGEIELDILSRILGIEIDACIIDPYQVQRYNEGAADRIILIYSGIHYDTLAVSPAPDGDIGAELDMRRFSTVGHDFDYVLEGAKKMCAKLQEQGYMTNTSSFDIRCNTCGWTGKGERSASKHAMETGHVDMEEVR</sequence>
<dbReference type="Pfam" id="PF02338">
    <property type="entry name" value="OTU"/>
    <property type="match status" value="1"/>
</dbReference>
<dbReference type="Pfam" id="PF24560">
    <property type="entry name" value="zf-C2H2_OTU1_C"/>
    <property type="match status" value="1"/>
</dbReference>
<dbReference type="GO" id="GO:0036503">
    <property type="term" value="P:ERAD pathway"/>
    <property type="evidence" value="ECO:0007669"/>
    <property type="project" value="TreeGrafter"/>
</dbReference>
<organism evidence="11 12">
    <name type="scientific">Cyphellophora attinorum</name>
    <dbReference type="NCBI Taxonomy" id="1664694"/>
    <lineage>
        <taxon>Eukaryota</taxon>
        <taxon>Fungi</taxon>
        <taxon>Dikarya</taxon>
        <taxon>Ascomycota</taxon>
        <taxon>Pezizomycotina</taxon>
        <taxon>Eurotiomycetes</taxon>
        <taxon>Chaetothyriomycetidae</taxon>
        <taxon>Chaetothyriales</taxon>
        <taxon>Cyphellophoraceae</taxon>
        <taxon>Cyphellophora</taxon>
    </lineage>
</organism>
<dbReference type="EMBL" id="LFJN01000004">
    <property type="protein sequence ID" value="KPI43724.1"/>
    <property type="molecule type" value="Genomic_DNA"/>
</dbReference>
<dbReference type="GO" id="GO:0016579">
    <property type="term" value="P:protein deubiquitination"/>
    <property type="evidence" value="ECO:0007669"/>
    <property type="project" value="TreeGrafter"/>
</dbReference>
<comment type="caution">
    <text evidence="11">The sequence shown here is derived from an EMBL/GenBank/DDBJ whole genome shotgun (WGS) entry which is preliminary data.</text>
</comment>
<dbReference type="PANTHER" id="PTHR13312:SF0">
    <property type="entry name" value="UBIQUITIN THIOESTERASE OTU1"/>
    <property type="match status" value="1"/>
</dbReference>
<evidence type="ECO:0000259" key="10">
    <source>
        <dbReference type="PROSITE" id="PS50802"/>
    </source>
</evidence>
<dbReference type="Pfam" id="PF21403">
    <property type="entry name" value="OTU1_UBXL"/>
    <property type="match status" value="1"/>
</dbReference>
<dbReference type="InterPro" id="IPR003323">
    <property type="entry name" value="OTU_dom"/>
</dbReference>
<keyword evidence="5 9" id="KW-0833">Ubl conjugation pathway</keyword>
<dbReference type="VEuPathDB" id="FungiDB:AB675_6189"/>
<dbReference type="InterPro" id="IPR029071">
    <property type="entry name" value="Ubiquitin-like_domsf"/>
</dbReference>
<comment type="function">
    <text evidence="9">Hydrolase that can remove conjugated ubiquitin from proteins and may therefore play an important regulatory role at the level of protein turnover by preventing degradation.</text>
</comment>
<comment type="catalytic activity">
    <reaction evidence="1 9">
        <text>Thiol-dependent hydrolysis of ester, thioester, amide, peptide and isopeptide bonds formed by the C-terminal Gly of ubiquitin (a 76-residue protein attached to proteins as an intracellular targeting signal).</text>
        <dbReference type="EC" id="3.4.19.12"/>
    </reaction>
</comment>
<dbReference type="PROSITE" id="PS50802">
    <property type="entry name" value="OTU"/>
    <property type="match status" value="1"/>
</dbReference>
<dbReference type="PANTHER" id="PTHR13312">
    <property type="entry name" value="HIV-INDUCED PROTEIN-7-LIKE PROTEASE"/>
    <property type="match status" value="1"/>
</dbReference>
<dbReference type="Proteomes" id="UP000038010">
    <property type="component" value="Unassembled WGS sequence"/>
</dbReference>
<dbReference type="GO" id="GO:0004843">
    <property type="term" value="F:cysteine-type deubiquitinase activity"/>
    <property type="evidence" value="ECO:0007669"/>
    <property type="project" value="UniProtKB-UniRule"/>
</dbReference>
<evidence type="ECO:0000256" key="1">
    <source>
        <dbReference type="ARBA" id="ARBA00000707"/>
    </source>
</evidence>
<proteinExistence type="predicted"/>
<dbReference type="GO" id="GO:0030968">
    <property type="term" value="P:endoplasmic reticulum unfolded protein response"/>
    <property type="evidence" value="ECO:0007669"/>
    <property type="project" value="TreeGrafter"/>
</dbReference>
<dbReference type="GO" id="GO:0005634">
    <property type="term" value="C:nucleus"/>
    <property type="evidence" value="ECO:0007669"/>
    <property type="project" value="TreeGrafter"/>
</dbReference>
<dbReference type="Gene3D" id="3.10.20.90">
    <property type="entry name" value="Phosphatidylinositol 3-kinase Catalytic Subunit, Chain A, domain 1"/>
    <property type="match status" value="1"/>
</dbReference>
<dbReference type="InterPro" id="IPR038765">
    <property type="entry name" value="Papain-like_cys_pep_sf"/>
</dbReference>
<name>A0A0N1HEZ2_9EURO</name>
<evidence type="ECO:0000256" key="8">
    <source>
        <dbReference type="ARBA" id="ARBA00022833"/>
    </source>
</evidence>
<reference evidence="11 12" key="1">
    <citation type="submission" date="2015-06" db="EMBL/GenBank/DDBJ databases">
        <title>Draft genome of the ant-associated black yeast Phialophora attae CBS 131958.</title>
        <authorList>
            <person name="Moreno L.F."/>
            <person name="Stielow B.J."/>
            <person name="de Hoog S."/>
            <person name="Vicente V.A."/>
            <person name="Weiss V.A."/>
            <person name="de Vries M."/>
            <person name="Cruz L.M."/>
            <person name="Souza E.M."/>
        </authorList>
    </citation>
    <scope>NUCLEOTIDE SEQUENCE [LARGE SCALE GENOMIC DNA]</scope>
    <source>
        <strain evidence="11 12">CBS 131958</strain>
    </source>
</reference>
<dbReference type="GeneID" id="28738341"/>
<keyword evidence="6 9" id="KW-0378">Hydrolase</keyword>
<dbReference type="CDD" id="cd22745">
    <property type="entry name" value="OTU_OTU1"/>
    <property type="match status" value="1"/>
</dbReference>
<dbReference type="GO" id="GO:0005829">
    <property type="term" value="C:cytosol"/>
    <property type="evidence" value="ECO:0007669"/>
    <property type="project" value="TreeGrafter"/>
</dbReference>
<comment type="subcellular location">
    <subcellularLocation>
        <location evidence="9">Cytoplasm</location>
    </subcellularLocation>
</comment>
<evidence type="ECO:0000313" key="11">
    <source>
        <dbReference type="EMBL" id="KPI43724.1"/>
    </source>
</evidence>
<evidence type="ECO:0000256" key="7">
    <source>
        <dbReference type="ARBA" id="ARBA00022807"/>
    </source>
</evidence>